<dbReference type="InterPro" id="IPR045540">
    <property type="entry name" value="YegS/DAGK_C"/>
</dbReference>
<proteinExistence type="predicted"/>
<dbReference type="GO" id="GO:0008654">
    <property type="term" value="P:phospholipid biosynthetic process"/>
    <property type="evidence" value="ECO:0007669"/>
    <property type="project" value="InterPro"/>
</dbReference>
<evidence type="ECO:0000259" key="1">
    <source>
        <dbReference type="PROSITE" id="PS50146"/>
    </source>
</evidence>
<dbReference type="InterPro" id="IPR016064">
    <property type="entry name" value="NAD/diacylglycerol_kinase_sf"/>
</dbReference>
<dbReference type="Pfam" id="PF00781">
    <property type="entry name" value="DAGK_cat"/>
    <property type="match status" value="1"/>
</dbReference>
<keyword evidence="3" id="KW-1185">Reference proteome</keyword>
<dbReference type="GO" id="GO:0016301">
    <property type="term" value="F:kinase activity"/>
    <property type="evidence" value="ECO:0007669"/>
    <property type="project" value="UniProtKB-KW"/>
</dbReference>
<dbReference type="GO" id="GO:0005524">
    <property type="term" value="F:ATP binding"/>
    <property type="evidence" value="ECO:0007669"/>
    <property type="project" value="InterPro"/>
</dbReference>
<dbReference type="Gene3D" id="3.40.50.10330">
    <property type="entry name" value="Probable inorganic polyphosphate/atp-NAD kinase, domain 1"/>
    <property type="match status" value="1"/>
</dbReference>
<dbReference type="InterPro" id="IPR004363">
    <property type="entry name" value="Methylgl_synth"/>
</dbReference>
<gene>
    <name evidence="2" type="ORF">UH38_15255</name>
</gene>
<dbReference type="NCBIfam" id="TIGR00147">
    <property type="entry name" value="YegS/Rv2252/BmrU family lipid kinase"/>
    <property type="match status" value="1"/>
</dbReference>
<keyword evidence="2" id="KW-0808">Transferase</keyword>
<reference evidence="2 3" key="1">
    <citation type="submission" date="2015-02" db="EMBL/GenBank/DDBJ databases">
        <title>Draft genome of a novel marine cyanobacterium (Chroococcales) isolated from South Atlantic Ocean.</title>
        <authorList>
            <person name="Rigonato J."/>
            <person name="Alvarenga D.O."/>
            <person name="Branco L.H."/>
            <person name="Varani A.M."/>
            <person name="Brandini F.P."/>
            <person name="Fiore M.F."/>
        </authorList>
    </citation>
    <scope>NUCLEOTIDE SEQUENCE [LARGE SCALE GENOMIC DNA]</scope>
    <source>
        <strain evidence="2 3">CENA595</strain>
    </source>
</reference>
<keyword evidence="2" id="KW-0418">Kinase</keyword>
<dbReference type="Proteomes" id="UP000032452">
    <property type="component" value="Unassembled WGS sequence"/>
</dbReference>
<dbReference type="RefSeq" id="WP_045055536.1">
    <property type="nucleotide sequence ID" value="NZ_CAWMDP010000001.1"/>
</dbReference>
<dbReference type="GO" id="GO:0005829">
    <property type="term" value="C:cytosol"/>
    <property type="evidence" value="ECO:0007669"/>
    <property type="project" value="TreeGrafter"/>
</dbReference>
<dbReference type="OrthoDB" id="142078at2"/>
<dbReference type="InterPro" id="IPR005218">
    <property type="entry name" value="Diacylglycerol/lipid_kinase"/>
</dbReference>
<dbReference type="Gene3D" id="2.60.200.40">
    <property type="match status" value="1"/>
</dbReference>
<comment type="caution">
    <text evidence="2">The sequence shown here is derived from an EMBL/GenBank/DDBJ whole genome shotgun (WGS) entry which is preliminary data.</text>
</comment>
<sequence>MKRTGTCLIFNPSAGQSDPKQDLATIRALLEPSMDLDIRFTTEELDADVIAKEAIAQGATSIIASGGDGTLSAAAGALVGTDIPLGIISRGTANAFAAALELPDTIEAACETILGGVTRVVDAARCNDRPMVLLAGIGFEAETVDRADRRAKNRFGVLAYVMAGIQQLRELESFEAEIETEDKVIKTTAAAVTVANAAPPTSVLAQGPAGVVFDDGLLDVTVVAPSTRAGAIAASYHLLQTALNESATEREDVGYLRAKRVIIRTDPPQKVVLDGEIIGFTPIDVECVPRGLTIFVPKEVASSDVVEKLEGLPDLTIESKPVNGFDE</sequence>
<dbReference type="SUPFAM" id="SSF111331">
    <property type="entry name" value="NAD kinase/diacylglycerol kinase-like"/>
    <property type="match status" value="1"/>
</dbReference>
<name>A0A0D8ZRG9_9CYAN</name>
<dbReference type="PROSITE" id="PS50146">
    <property type="entry name" value="DAGK"/>
    <property type="match status" value="1"/>
</dbReference>
<organism evidence="2 3">
    <name type="scientific">Aliterella atlantica CENA595</name>
    <dbReference type="NCBI Taxonomy" id="1618023"/>
    <lineage>
        <taxon>Bacteria</taxon>
        <taxon>Bacillati</taxon>
        <taxon>Cyanobacteriota</taxon>
        <taxon>Cyanophyceae</taxon>
        <taxon>Chroococcidiopsidales</taxon>
        <taxon>Aliterellaceae</taxon>
        <taxon>Aliterella</taxon>
    </lineage>
</organism>
<dbReference type="PATRIC" id="fig|1618023.3.peg.69"/>
<dbReference type="STRING" id="1618023.UH38_15255"/>
<dbReference type="InterPro" id="IPR001206">
    <property type="entry name" value="Diacylglycerol_kinase_cat_dom"/>
</dbReference>
<feature type="domain" description="DAGKc" evidence="1">
    <location>
        <begin position="1"/>
        <end position="130"/>
    </location>
</feature>
<evidence type="ECO:0000313" key="3">
    <source>
        <dbReference type="Proteomes" id="UP000032452"/>
    </source>
</evidence>
<dbReference type="NCBIfam" id="NF002033">
    <property type="entry name" value="PRK00861.1"/>
    <property type="match status" value="1"/>
</dbReference>
<dbReference type="Pfam" id="PF19279">
    <property type="entry name" value="YegS_C"/>
    <property type="match status" value="1"/>
</dbReference>
<dbReference type="AlphaFoldDB" id="A0A0D8ZRG9"/>
<dbReference type="SMART" id="SM00046">
    <property type="entry name" value="DAGKc"/>
    <property type="match status" value="1"/>
</dbReference>
<dbReference type="PANTHER" id="PTHR30492">
    <property type="entry name" value="METHYLGLYOXAL SYNTHASE"/>
    <property type="match status" value="1"/>
</dbReference>
<dbReference type="GO" id="GO:0019242">
    <property type="term" value="P:methylglyoxal biosynthetic process"/>
    <property type="evidence" value="ECO:0007669"/>
    <property type="project" value="InterPro"/>
</dbReference>
<protein>
    <submittedName>
        <fullName evidence="2">Lipid kinase</fullName>
    </submittedName>
</protein>
<dbReference type="PANTHER" id="PTHR30492:SF0">
    <property type="entry name" value="METHYLGLYOXAL SYNTHASE"/>
    <property type="match status" value="1"/>
</dbReference>
<evidence type="ECO:0000313" key="2">
    <source>
        <dbReference type="EMBL" id="KJH70947.1"/>
    </source>
</evidence>
<dbReference type="InterPro" id="IPR017438">
    <property type="entry name" value="ATP-NAD_kinase_N"/>
</dbReference>
<accession>A0A0D8ZRG9</accession>
<dbReference type="GO" id="GO:0008929">
    <property type="term" value="F:methylglyoxal synthase activity"/>
    <property type="evidence" value="ECO:0007669"/>
    <property type="project" value="InterPro"/>
</dbReference>
<dbReference type="EMBL" id="JYON01000016">
    <property type="protein sequence ID" value="KJH70947.1"/>
    <property type="molecule type" value="Genomic_DNA"/>
</dbReference>